<evidence type="ECO:0000259" key="6">
    <source>
        <dbReference type="Pfam" id="PF08100"/>
    </source>
</evidence>
<keyword evidence="8" id="KW-1185">Reference proteome</keyword>
<dbReference type="OrthoDB" id="1535081at2759"/>
<accession>A0A2J5HTF9</accession>
<dbReference type="SUPFAM" id="SSF53335">
    <property type="entry name" value="S-adenosyl-L-methionine-dependent methyltransferases"/>
    <property type="match status" value="1"/>
</dbReference>
<keyword evidence="2 7" id="KW-0808">Transferase</keyword>
<dbReference type="InterPro" id="IPR036388">
    <property type="entry name" value="WH-like_DNA-bd_sf"/>
</dbReference>
<dbReference type="Proteomes" id="UP000235023">
    <property type="component" value="Unassembled WGS sequence"/>
</dbReference>
<protein>
    <submittedName>
        <fullName evidence="7">S-adenosyl-L-methionine-dependent methyltransferase</fullName>
    </submittedName>
</protein>
<dbReference type="InterPro" id="IPR036390">
    <property type="entry name" value="WH_DNA-bd_sf"/>
</dbReference>
<dbReference type="Pfam" id="PF08100">
    <property type="entry name" value="Dimerisation"/>
    <property type="match status" value="1"/>
</dbReference>
<keyword evidence="1 7" id="KW-0489">Methyltransferase</keyword>
<dbReference type="PANTHER" id="PTHR43712">
    <property type="entry name" value="PUTATIVE (AFU_ORTHOLOGUE AFUA_4G14580)-RELATED"/>
    <property type="match status" value="1"/>
</dbReference>
<dbReference type="GO" id="GO:0044550">
    <property type="term" value="P:secondary metabolite biosynthetic process"/>
    <property type="evidence" value="ECO:0007669"/>
    <property type="project" value="UniProtKB-ARBA"/>
</dbReference>
<keyword evidence="3" id="KW-0949">S-adenosyl-L-methionine</keyword>
<evidence type="ECO:0000259" key="5">
    <source>
        <dbReference type="Pfam" id="PF00891"/>
    </source>
</evidence>
<evidence type="ECO:0000313" key="8">
    <source>
        <dbReference type="Proteomes" id="UP000235023"/>
    </source>
</evidence>
<organism evidence="7 8">
    <name type="scientific">Aspergillus taichungensis</name>
    <dbReference type="NCBI Taxonomy" id="482145"/>
    <lineage>
        <taxon>Eukaryota</taxon>
        <taxon>Fungi</taxon>
        <taxon>Dikarya</taxon>
        <taxon>Ascomycota</taxon>
        <taxon>Pezizomycotina</taxon>
        <taxon>Eurotiomycetes</taxon>
        <taxon>Eurotiomycetidae</taxon>
        <taxon>Eurotiales</taxon>
        <taxon>Aspergillaceae</taxon>
        <taxon>Aspergillus</taxon>
        <taxon>Aspergillus subgen. Circumdati</taxon>
    </lineage>
</organism>
<evidence type="ECO:0000256" key="3">
    <source>
        <dbReference type="ARBA" id="ARBA00022691"/>
    </source>
</evidence>
<feature type="domain" description="O-methyltransferase dimerisation" evidence="6">
    <location>
        <begin position="79"/>
        <end position="148"/>
    </location>
</feature>
<name>A0A2J5HTF9_9EURO</name>
<evidence type="ECO:0000256" key="2">
    <source>
        <dbReference type="ARBA" id="ARBA00022679"/>
    </source>
</evidence>
<dbReference type="GO" id="GO:0032259">
    <property type="term" value="P:methylation"/>
    <property type="evidence" value="ECO:0007669"/>
    <property type="project" value="UniProtKB-KW"/>
</dbReference>
<dbReference type="Pfam" id="PF00891">
    <property type="entry name" value="Methyltransf_2"/>
    <property type="match status" value="1"/>
</dbReference>
<dbReference type="EMBL" id="KZ559545">
    <property type="protein sequence ID" value="PLN80606.1"/>
    <property type="molecule type" value="Genomic_DNA"/>
</dbReference>
<dbReference type="AlphaFoldDB" id="A0A2J5HTF9"/>
<gene>
    <name evidence="7" type="ORF">BDW42DRAFT_170459</name>
</gene>
<dbReference type="SUPFAM" id="SSF46785">
    <property type="entry name" value="Winged helix' DNA-binding domain"/>
    <property type="match status" value="1"/>
</dbReference>
<dbReference type="PIRSF" id="PIRSF005739">
    <property type="entry name" value="O-mtase"/>
    <property type="match status" value="1"/>
</dbReference>
<dbReference type="Gene3D" id="1.10.10.10">
    <property type="entry name" value="Winged helix-like DNA-binding domain superfamily/Winged helix DNA-binding domain"/>
    <property type="match status" value="1"/>
</dbReference>
<proteinExistence type="predicted"/>
<evidence type="ECO:0000256" key="1">
    <source>
        <dbReference type="ARBA" id="ARBA00022603"/>
    </source>
</evidence>
<evidence type="ECO:0000313" key="7">
    <source>
        <dbReference type="EMBL" id="PLN80606.1"/>
    </source>
</evidence>
<dbReference type="InterPro" id="IPR016461">
    <property type="entry name" value="COMT-like"/>
</dbReference>
<dbReference type="InterPro" id="IPR012967">
    <property type="entry name" value="COMT_dimerisation"/>
</dbReference>
<dbReference type="Gene3D" id="3.40.50.150">
    <property type="entry name" value="Vaccinia Virus protein VP39"/>
    <property type="match status" value="1"/>
</dbReference>
<reference evidence="8" key="1">
    <citation type="submission" date="2017-12" db="EMBL/GenBank/DDBJ databases">
        <authorList>
            <consortium name="DOE Joint Genome Institute"/>
            <person name="Mondo S.J."/>
            <person name="Kjaerbolling I."/>
            <person name="Vesth T.C."/>
            <person name="Frisvad J.C."/>
            <person name="Nybo J.L."/>
            <person name="Theobald S."/>
            <person name="Kuo A."/>
            <person name="Bowyer P."/>
            <person name="Matsuda Y."/>
            <person name="Lyhne E.K."/>
            <person name="Kogle M.E."/>
            <person name="Clum A."/>
            <person name="Lipzen A."/>
            <person name="Salamov A."/>
            <person name="Ngan C.Y."/>
            <person name="Daum C."/>
            <person name="Chiniquy J."/>
            <person name="Barry K."/>
            <person name="LaButti K."/>
            <person name="Haridas S."/>
            <person name="Simmons B.A."/>
            <person name="Magnuson J.K."/>
            <person name="Mortensen U.H."/>
            <person name="Larsen T.O."/>
            <person name="Grigoriev I.V."/>
            <person name="Baker S.E."/>
            <person name="Andersen M.R."/>
            <person name="Nordberg H.P."/>
            <person name="Cantor M.N."/>
            <person name="Hua S.X."/>
        </authorList>
    </citation>
    <scope>NUCLEOTIDE SEQUENCE [LARGE SCALE GENOMIC DNA]</scope>
    <source>
        <strain evidence="8">IBT 19404</strain>
    </source>
</reference>
<feature type="active site" description="Proton acceptor" evidence="4">
    <location>
        <position position="322"/>
    </location>
</feature>
<dbReference type="InterPro" id="IPR029063">
    <property type="entry name" value="SAM-dependent_MTases_sf"/>
</dbReference>
<feature type="domain" description="O-methyltransferase C-terminal" evidence="5">
    <location>
        <begin position="251"/>
        <end position="391"/>
    </location>
</feature>
<dbReference type="InterPro" id="IPR001077">
    <property type="entry name" value="COMT_C"/>
</dbReference>
<evidence type="ECO:0000256" key="4">
    <source>
        <dbReference type="PIRSR" id="PIRSR005739-1"/>
    </source>
</evidence>
<dbReference type="GO" id="GO:0046983">
    <property type="term" value="F:protein dimerization activity"/>
    <property type="evidence" value="ECO:0007669"/>
    <property type="project" value="InterPro"/>
</dbReference>
<dbReference type="PROSITE" id="PS51683">
    <property type="entry name" value="SAM_OMT_II"/>
    <property type="match status" value="1"/>
</dbReference>
<sequence length="413" mass="46133">MTHTNGVCIDVDQLAVSPNLPDHVPALLQQISCHGKEYVAKSPRARLELLEASRALMYALETPREAIIRHCWSQSTSYAAIETAVDLNLFSVLAKNENPKSVAELAEATEAEPSLLGRLMKHLAAMGVIIETGPDQYRANGLSTVLAVERFNGAFPLMTRRFTQGIMALPRFLKSNHYRNPTSPTDTAFQLGYGTNMGFFEHVQQEPITAKQFNDHMSVYAQGRHRWMDAGFYPVQERLVQGAGIKEEDVLLVDMGGSFGHDLADFRRKWPDVPGRLVLQDLPEVVCSAKGLDLSIEVMAHDFFQPQPIKGARAYYMHSVLHDWPDNLCNKILANVVSAMKPEYSKLLVNENVIQETGAYWETTSLDLIMMQIGSGERTERQWYSLLESIGLKVVKIWTAGPGVESLIECELA</sequence>
<dbReference type="GO" id="GO:0008171">
    <property type="term" value="F:O-methyltransferase activity"/>
    <property type="evidence" value="ECO:0007669"/>
    <property type="project" value="InterPro"/>
</dbReference>
<dbReference type="PANTHER" id="PTHR43712:SF1">
    <property type="entry name" value="HYPOTHETICAL O-METHYLTRANSFERASE (EUROFUNG)-RELATED"/>
    <property type="match status" value="1"/>
</dbReference>